<protein>
    <recommendedName>
        <fullName evidence="1">DUF6473 domain-containing protein</fullName>
    </recommendedName>
</protein>
<dbReference type="KEGG" id="rid:RIdsm_00199"/>
<evidence type="ECO:0000313" key="4">
    <source>
        <dbReference type="Proteomes" id="UP000051401"/>
    </source>
</evidence>
<dbReference type="Proteomes" id="UP000325785">
    <property type="component" value="Chromosome"/>
</dbReference>
<evidence type="ECO:0000313" key="2">
    <source>
        <dbReference type="EMBL" id="KRS14972.1"/>
    </source>
</evidence>
<dbReference type="RefSeq" id="WP_057821315.1">
    <property type="nucleotide sequence ID" value="NZ_CP031598.1"/>
</dbReference>
<dbReference type="Pfam" id="PF20078">
    <property type="entry name" value="DUF6473"/>
    <property type="match status" value="1"/>
</dbReference>
<dbReference type="AlphaFoldDB" id="A0A0T5P1E3"/>
<dbReference type="EMBL" id="LAXI01000031">
    <property type="protein sequence ID" value="KRS14972.1"/>
    <property type="molecule type" value="Genomic_DNA"/>
</dbReference>
<dbReference type="STRING" id="540747.SAMN04488031_1022"/>
<dbReference type="EMBL" id="CP031598">
    <property type="protein sequence ID" value="QEW24421.1"/>
    <property type="molecule type" value="Genomic_DNA"/>
</dbReference>
<dbReference type="OrthoDB" id="7838347at2"/>
<reference evidence="3 5" key="2">
    <citation type="submission" date="2018-08" db="EMBL/GenBank/DDBJ databases">
        <title>Genetic Globetrotter - A new plasmid hitch-hiking vast phylogenetic and geographic distances.</title>
        <authorList>
            <person name="Vollmers J."/>
            <person name="Petersen J."/>
        </authorList>
    </citation>
    <scope>NUCLEOTIDE SEQUENCE [LARGE SCALE GENOMIC DNA]</scope>
    <source>
        <strain evidence="3 5">DSM 26383</strain>
    </source>
</reference>
<proteinExistence type="predicted"/>
<dbReference type="PATRIC" id="fig|540747.5.peg.4078"/>
<evidence type="ECO:0000259" key="1">
    <source>
        <dbReference type="Pfam" id="PF20078"/>
    </source>
</evidence>
<dbReference type="InterPro" id="IPR045524">
    <property type="entry name" value="DUF6473"/>
</dbReference>
<name>A0A0T5P1E3_9RHOB</name>
<evidence type="ECO:0000313" key="3">
    <source>
        <dbReference type="EMBL" id="QEW24421.1"/>
    </source>
</evidence>
<keyword evidence="4" id="KW-1185">Reference proteome</keyword>
<accession>A0A0T5P1E3</accession>
<feature type="domain" description="DUF6473" evidence="1">
    <location>
        <begin position="1"/>
        <end position="273"/>
    </location>
</feature>
<gene>
    <name evidence="3" type="ORF">RIdsm_00199</name>
    <name evidence="2" type="ORF">XM52_26575</name>
</gene>
<sequence length="276" mass="31144">MYYEKTGHSPLGVEQCRYDGSRLLFRGPRRTLEGDFVACLGGTETFGKFVSQPYPDLLEGMTGMPCVNFGWPNAGVDVFAKDRALLDCAGRARLCVLQVPGALNMSNMFYRVHSRRNDRFLQATDALRALFPEVDFTEFSFTRHMMGRLQEVSADRLSHVRQELARVWTAGMSSLLREIGSPVVLLWLSDRSPDADPETPDIWEDPALVTREMLEALRCDAHRIVELKLTPSDRGTEAARLRSPQDRRAARAMLGRNAHQHAAETLMPVLSEMFEP</sequence>
<organism evidence="2 4">
    <name type="scientific">Roseovarius indicus</name>
    <dbReference type="NCBI Taxonomy" id="540747"/>
    <lineage>
        <taxon>Bacteria</taxon>
        <taxon>Pseudomonadati</taxon>
        <taxon>Pseudomonadota</taxon>
        <taxon>Alphaproteobacteria</taxon>
        <taxon>Rhodobacterales</taxon>
        <taxon>Roseobacteraceae</taxon>
        <taxon>Roseovarius</taxon>
    </lineage>
</organism>
<dbReference type="Proteomes" id="UP000051401">
    <property type="component" value="Unassembled WGS sequence"/>
</dbReference>
<reference evidence="2 4" key="1">
    <citation type="submission" date="2015-04" db="EMBL/GenBank/DDBJ databases">
        <title>The draft genome sequence of Roseovarius indicus B108T.</title>
        <authorList>
            <person name="Li G."/>
            <person name="Lai Q."/>
            <person name="Shao Z."/>
            <person name="Yan P."/>
        </authorList>
    </citation>
    <scope>NUCLEOTIDE SEQUENCE [LARGE SCALE GENOMIC DNA]</scope>
    <source>
        <strain evidence="2 4">B108</strain>
    </source>
</reference>
<evidence type="ECO:0000313" key="5">
    <source>
        <dbReference type="Proteomes" id="UP000325785"/>
    </source>
</evidence>